<evidence type="ECO:0000256" key="7">
    <source>
        <dbReference type="ARBA" id="ARBA00023015"/>
    </source>
</evidence>
<proteinExistence type="inferred from homology"/>
<keyword evidence="9 11" id="KW-1015">Disulfide bond</keyword>
<dbReference type="PANTHER" id="PTHR38839">
    <property type="entry name" value="TRANSCRIPTIONAL REGULATOR WHID-RELATED"/>
    <property type="match status" value="1"/>
</dbReference>
<evidence type="ECO:0000256" key="2">
    <source>
        <dbReference type="ARBA" id="ARBA00006597"/>
    </source>
</evidence>
<dbReference type="eggNOG" id="ENOG5032S23">
    <property type="taxonomic scope" value="Bacteria"/>
</dbReference>
<comment type="PTM">
    <text evidence="11">Upon Fe-S cluster removal intramolecular disulfide bonds are formed.</text>
</comment>
<evidence type="ECO:0000256" key="5">
    <source>
        <dbReference type="ARBA" id="ARBA00023004"/>
    </source>
</evidence>
<evidence type="ECO:0000256" key="8">
    <source>
        <dbReference type="ARBA" id="ARBA00023125"/>
    </source>
</evidence>
<keyword evidence="14" id="KW-0614">Plasmid</keyword>
<dbReference type="InterPro" id="IPR003482">
    <property type="entry name" value="Whib"/>
</dbReference>
<feature type="domain" description="4Fe-4S Wbl-type" evidence="13">
    <location>
        <begin position="23"/>
        <end position="87"/>
    </location>
</feature>
<keyword evidence="6 11" id="KW-0411">Iron-sulfur</keyword>
<evidence type="ECO:0000259" key="13">
    <source>
        <dbReference type="PROSITE" id="PS51674"/>
    </source>
</evidence>
<dbReference type="AlphaFoldDB" id="Q0RVH5"/>
<accession>Q0RVH5</accession>
<feature type="binding site" evidence="11">
    <location>
        <position position="57"/>
    </location>
    <ligand>
        <name>[4Fe-4S] cluster</name>
        <dbReference type="ChEBI" id="CHEBI:49883"/>
    </ligand>
</feature>
<dbReference type="EMBL" id="CP000434">
    <property type="protein sequence ID" value="ABH00711.1"/>
    <property type="molecule type" value="Genomic_DNA"/>
</dbReference>
<evidence type="ECO:0000256" key="9">
    <source>
        <dbReference type="ARBA" id="ARBA00023157"/>
    </source>
</evidence>
<dbReference type="GO" id="GO:0051539">
    <property type="term" value="F:4 iron, 4 sulfur cluster binding"/>
    <property type="evidence" value="ECO:0007669"/>
    <property type="project" value="UniProtKB-UniRule"/>
</dbReference>
<dbReference type="GO" id="GO:0045454">
    <property type="term" value="P:cell redox homeostasis"/>
    <property type="evidence" value="ECO:0007669"/>
    <property type="project" value="TreeGrafter"/>
</dbReference>
<dbReference type="Pfam" id="PF02467">
    <property type="entry name" value="Whib"/>
    <property type="match status" value="1"/>
</dbReference>
<dbReference type="HAMAP" id="MF_01479">
    <property type="entry name" value="WhiB"/>
    <property type="match status" value="1"/>
</dbReference>
<keyword evidence="11" id="KW-0963">Cytoplasm</keyword>
<evidence type="ECO:0000256" key="11">
    <source>
        <dbReference type="HAMAP-Rule" id="MF_01479"/>
    </source>
</evidence>
<dbReference type="GO" id="GO:0003677">
    <property type="term" value="F:DNA binding"/>
    <property type="evidence" value="ECO:0007669"/>
    <property type="project" value="UniProtKB-UniRule"/>
</dbReference>
<comment type="cofactor">
    <cofactor evidence="11">
        <name>[4Fe-4S] cluster</name>
        <dbReference type="ChEBI" id="CHEBI:49883"/>
    </cofactor>
    <text evidence="11">Binds 1 [4Fe-4S] cluster per subunit. Following nitrosylation of the [4Fe-4S] cluster binds 1 [4Fe-8(NO)] cluster per subunit.</text>
</comment>
<evidence type="ECO:0000313" key="15">
    <source>
        <dbReference type="Proteomes" id="UP000008710"/>
    </source>
</evidence>
<sequence length="118" mass="13321">MSALNVCLPSPIAESWDWQLSAACRDADPAVFFHPDNERGEPRASRVRAAKRICLRCPVRARCLNYALDSSERHGIWGGYTEDERRTLQKRREMQSSPASIRPGHQDCGRTLAARAIQ</sequence>
<protein>
    <recommendedName>
        <fullName evidence="11">Transcriptional regulator WhiB</fullName>
    </recommendedName>
</protein>
<comment type="function">
    <text evidence="11">Acts as a transcriptional regulator. Probably redox-responsive. The apo- but not holo-form probably binds DNA.</text>
</comment>
<keyword evidence="3 11" id="KW-0004">4Fe-4S</keyword>
<dbReference type="GO" id="GO:0005737">
    <property type="term" value="C:cytoplasm"/>
    <property type="evidence" value="ECO:0007669"/>
    <property type="project" value="UniProtKB-SubCell"/>
</dbReference>
<feature type="binding site" evidence="11">
    <location>
        <position position="24"/>
    </location>
    <ligand>
        <name>[4Fe-4S] cluster</name>
        <dbReference type="ChEBI" id="CHEBI:49883"/>
    </ligand>
</feature>
<comment type="similarity">
    <text evidence="2 11">Belongs to the WhiB family.</text>
</comment>
<evidence type="ECO:0000256" key="4">
    <source>
        <dbReference type="ARBA" id="ARBA00022723"/>
    </source>
</evidence>
<feature type="binding site" evidence="11">
    <location>
        <position position="63"/>
    </location>
    <ligand>
        <name>[4Fe-4S] cluster</name>
        <dbReference type="ChEBI" id="CHEBI:49883"/>
    </ligand>
</feature>
<evidence type="ECO:0000256" key="1">
    <source>
        <dbReference type="ARBA" id="ARBA00004496"/>
    </source>
</evidence>
<comment type="subcellular location">
    <subcellularLocation>
        <location evidence="1 11">Cytoplasm</location>
    </subcellularLocation>
</comment>
<evidence type="ECO:0000256" key="3">
    <source>
        <dbReference type="ARBA" id="ARBA00022485"/>
    </source>
</evidence>
<keyword evidence="4 11" id="KW-0479">Metal-binding</keyword>
<feature type="binding site" evidence="11">
    <location>
        <position position="54"/>
    </location>
    <ligand>
        <name>[4Fe-4S] cluster</name>
        <dbReference type="ChEBI" id="CHEBI:49883"/>
    </ligand>
</feature>
<organism evidence="14 15">
    <name type="scientific">Rhodococcus jostii (strain RHA1)</name>
    <dbReference type="NCBI Taxonomy" id="101510"/>
    <lineage>
        <taxon>Bacteria</taxon>
        <taxon>Bacillati</taxon>
        <taxon>Actinomycetota</taxon>
        <taxon>Actinomycetes</taxon>
        <taxon>Mycobacteriales</taxon>
        <taxon>Nocardiaceae</taxon>
        <taxon>Rhodococcus</taxon>
    </lineage>
</organism>
<keyword evidence="5 11" id="KW-0408">Iron</keyword>
<keyword evidence="7 11" id="KW-0805">Transcription regulation</keyword>
<feature type="region of interest" description="Disordered" evidence="12">
    <location>
        <begin position="89"/>
        <end position="109"/>
    </location>
</feature>
<dbReference type="InterPro" id="IPR034768">
    <property type="entry name" value="4FE4S_WBL"/>
</dbReference>
<keyword evidence="10 11" id="KW-0804">Transcription</keyword>
<name>Q0RVH5_RHOJR</name>
<reference evidence="15" key="1">
    <citation type="journal article" date="2006" name="Proc. Natl. Acad. Sci. U.S.A.">
        <title>The complete genome of Rhodococcus sp. RHA1 provides insights into a catabolic powerhouse.</title>
        <authorList>
            <person name="McLeod M.P."/>
            <person name="Warren R.L."/>
            <person name="Hsiao W.W.L."/>
            <person name="Araki N."/>
            <person name="Myhre M."/>
            <person name="Fernandes C."/>
            <person name="Miyazawa D."/>
            <person name="Wong W."/>
            <person name="Lillquist A.L."/>
            <person name="Wang D."/>
            <person name="Dosanjh M."/>
            <person name="Hara H."/>
            <person name="Petrescu A."/>
            <person name="Morin R.D."/>
            <person name="Yang G."/>
            <person name="Stott J.M."/>
            <person name="Schein J.E."/>
            <person name="Shin H."/>
            <person name="Smailus D."/>
            <person name="Siddiqui A.S."/>
            <person name="Marra M.A."/>
            <person name="Jones S.J.M."/>
            <person name="Holt R."/>
            <person name="Brinkman F.S.L."/>
            <person name="Miyauchi K."/>
            <person name="Fukuda M."/>
            <person name="Davies J.E."/>
            <person name="Mohn W.W."/>
            <person name="Eltis L.D."/>
        </authorList>
    </citation>
    <scope>NUCLEOTIDE SEQUENCE [LARGE SCALE GENOMIC DNA]</scope>
    <source>
        <strain evidence="15">RHA1</strain>
    </source>
</reference>
<evidence type="ECO:0000256" key="6">
    <source>
        <dbReference type="ARBA" id="ARBA00023014"/>
    </source>
</evidence>
<gene>
    <name evidence="11" type="primary">whiB</name>
    <name evidence="14" type="ordered locus">RHA1_ro11064</name>
</gene>
<comment type="PTM">
    <text evidence="11">The Fe-S cluster can be nitrosylated by nitric oxide (NO).</text>
</comment>
<dbReference type="KEGG" id="rha:RHA1_ro11064"/>
<evidence type="ECO:0000313" key="14">
    <source>
        <dbReference type="EMBL" id="ABH00711.1"/>
    </source>
</evidence>
<dbReference type="GO" id="GO:0046872">
    <property type="term" value="F:metal ion binding"/>
    <property type="evidence" value="ECO:0007669"/>
    <property type="project" value="UniProtKB-KW"/>
</dbReference>
<dbReference type="RefSeq" id="WP_011600339.1">
    <property type="nucleotide sequence ID" value="NC_008271.1"/>
</dbReference>
<keyword evidence="8 11" id="KW-0238">DNA-binding</keyword>
<dbReference type="OrthoDB" id="4954884at2"/>
<dbReference type="PROSITE" id="PS51674">
    <property type="entry name" value="4FE4S_WBL"/>
    <property type="match status" value="1"/>
</dbReference>
<dbReference type="GO" id="GO:0047134">
    <property type="term" value="F:protein-disulfide reductase [NAD(P)H] activity"/>
    <property type="evidence" value="ECO:0007669"/>
    <property type="project" value="TreeGrafter"/>
</dbReference>
<dbReference type="HOGENOM" id="CLU_106245_6_0_11"/>
<evidence type="ECO:0000256" key="10">
    <source>
        <dbReference type="ARBA" id="ARBA00023163"/>
    </source>
</evidence>
<geneLocation type="plasmid" evidence="14 15">
    <name>pRHL3</name>
</geneLocation>
<evidence type="ECO:0000256" key="12">
    <source>
        <dbReference type="SAM" id="MobiDB-lite"/>
    </source>
</evidence>
<dbReference type="GO" id="GO:0045892">
    <property type="term" value="P:negative regulation of DNA-templated transcription"/>
    <property type="evidence" value="ECO:0007669"/>
    <property type="project" value="TreeGrafter"/>
</dbReference>
<dbReference type="Proteomes" id="UP000008710">
    <property type="component" value="Plasmid pRHL3"/>
</dbReference>
<dbReference type="GO" id="GO:0035731">
    <property type="term" value="F:dinitrosyl-iron complex binding"/>
    <property type="evidence" value="ECO:0007669"/>
    <property type="project" value="UniProtKB-UniRule"/>
</dbReference>